<dbReference type="AlphaFoldDB" id="A0A1J5R784"/>
<comment type="caution">
    <text evidence="1">The sequence shown here is derived from an EMBL/GenBank/DDBJ whole genome shotgun (WGS) entry which is preliminary data.</text>
</comment>
<proteinExistence type="predicted"/>
<dbReference type="EMBL" id="MLJW01000265">
    <property type="protein sequence ID" value="OIQ91250.1"/>
    <property type="molecule type" value="Genomic_DNA"/>
</dbReference>
<accession>A0A1J5R784</accession>
<organism evidence="1">
    <name type="scientific">mine drainage metagenome</name>
    <dbReference type="NCBI Taxonomy" id="410659"/>
    <lineage>
        <taxon>unclassified sequences</taxon>
        <taxon>metagenomes</taxon>
        <taxon>ecological metagenomes</taxon>
    </lineage>
</organism>
<sequence length="319" mass="33564">MKHIMFAMVLKRNFLNRRATSLHSFGLLLAAVFALAAQPGTAMAASAGANLTLGIENGLVQESAVEVGATAQSLADLIGNATGRKVIWEARYSTAAANHGAGGQGFDFMFSKPANLTGTLLAKGWHLVAVARLPIEFGTDFIAQPCPGKPGEVLLGGPTLAVLGVQDAPATTCVPVAQIWKSPSAILLTPAKGSLIDKVASKLWLEHASTLPRIVHVEYQNAITGFMQTTRAAVIGAVTPMVSKTWKAEGGVVLAHQALPFWALLAAPGTSSDTVDKVRATLVAAGRDSFLNKSLHIDGWENGNPKTYAELLRWLDAKP</sequence>
<name>A0A1J5R784_9ZZZZ</name>
<protein>
    <submittedName>
        <fullName evidence="1">Uncharacterized protein</fullName>
    </submittedName>
</protein>
<gene>
    <name evidence="1" type="ORF">GALL_268470</name>
</gene>
<evidence type="ECO:0000313" key="1">
    <source>
        <dbReference type="EMBL" id="OIQ91250.1"/>
    </source>
</evidence>
<reference evidence="1" key="1">
    <citation type="submission" date="2016-10" db="EMBL/GenBank/DDBJ databases">
        <title>Sequence of Gallionella enrichment culture.</title>
        <authorList>
            <person name="Poehlein A."/>
            <person name="Muehling M."/>
            <person name="Daniel R."/>
        </authorList>
    </citation>
    <scope>NUCLEOTIDE SEQUENCE</scope>
</reference>